<dbReference type="InterPro" id="IPR004044">
    <property type="entry name" value="KH_dom_type_2"/>
</dbReference>
<gene>
    <name evidence="7 11" type="primary">rps3</name>
</gene>
<dbReference type="GO" id="GO:0019843">
    <property type="term" value="F:rRNA binding"/>
    <property type="evidence" value="ECO:0007669"/>
    <property type="project" value="UniProtKB-UniRule"/>
</dbReference>
<accession>A0A097KPE7</accession>
<evidence type="ECO:0000256" key="8">
    <source>
        <dbReference type="RuleBase" id="RU003624"/>
    </source>
</evidence>
<keyword evidence="5 7" id="KW-0687">Ribonucleoprotein</keyword>
<evidence type="ECO:0000256" key="7">
    <source>
        <dbReference type="HAMAP-Rule" id="MF_01309"/>
    </source>
</evidence>
<evidence type="ECO:0000256" key="2">
    <source>
        <dbReference type="ARBA" id="ARBA00022730"/>
    </source>
</evidence>
<dbReference type="FunFam" id="3.30.300.20:FF:000001">
    <property type="entry name" value="30S ribosomal protein S3"/>
    <property type="match status" value="1"/>
</dbReference>
<evidence type="ECO:0000256" key="4">
    <source>
        <dbReference type="ARBA" id="ARBA00022980"/>
    </source>
</evidence>
<reference evidence="11" key="1">
    <citation type="journal article" date="2014" name="BMC Evol. Biol.">
        <title>Chloroplast phylogenomic analysis resolves deep-level relationships within the green algal class Trebouxiophyceae.</title>
        <authorList>
            <person name="Lemieux C."/>
            <person name="Otis C."/>
            <person name="Turmel M."/>
        </authorList>
    </citation>
    <scope>NUCLEOTIDE SEQUENCE</scope>
</reference>
<name>A0A097KPE7_9CHLO</name>
<dbReference type="PANTHER" id="PTHR11760:SF19">
    <property type="entry name" value="SMALL RIBOSOMAL SUBUNIT PROTEIN US3C"/>
    <property type="match status" value="1"/>
</dbReference>
<dbReference type="GO" id="GO:0022627">
    <property type="term" value="C:cytosolic small ribosomal subunit"/>
    <property type="evidence" value="ECO:0007669"/>
    <property type="project" value="TreeGrafter"/>
</dbReference>
<dbReference type="InterPro" id="IPR018280">
    <property type="entry name" value="Ribosomal_uS3_CS"/>
</dbReference>
<dbReference type="RefSeq" id="YP_009106226.1">
    <property type="nucleotide sequence ID" value="NC_025541.1"/>
</dbReference>
<dbReference type="PANTHER" id="PTHR11760">
    <property type="entry name" value="30S/40S RIBOSOMAL PROTEIN S3"/>
    <property type="match status" value="1"/>
</dbReference>
<evidence type="ECO:0000256" key="5">
    <source>
        <dbReference type="ARBA" id="ARBA00023274"/>
    </source>
</evidence>
<sequence length="232" mass="26909">MGQKIHPLGFRLGITQKHKSQWFIKDKEYSQLAVEDFFVRKLLFNKFSEAGITDISIQRKLDQVQIEIQAARPGVIVGREGNGLEVLRKDLEKKLKLYRKENFYFYQKTFPEGFQLPQVAIHVIKLANPDLEAGFLADFVVEQIEKRVPFRRAVKQTIQRAQRARIKGIKIQVSGRLNGAEIARSEWVREGRVPLQTLRADIDYSYRTAKTIYGIIGIKVWVFKGEILTTIY</sequence>
<keyword evidence="9 11" id="KW-0150">Chloroplast</keyword>
<dbReference type="Pfam" id="PF00189">
    <property type="entry name" value="Ribosomal_S3_C"/>
    <property type="match status" value="1"/>
</dbReference>
<dbReference type="CDD" id="cd02412">
    <property type="entry name" value="KH-II_30S_S3"/>
    <property type="match status" value="1"/>
</dbReference>
<keyword evidence="3 7" id="KW-0694">RNA-binding</keyword>
<evidence type="ECO:0000256" key="6">
    <source>
        <dbReference type="ARBA" id="ARBA00035154"/>
    </source>
</evidence>
<proteinExistence type="inferred from homology"/>
<dbReference type="GeneID" id="22160452"/>
<dbReference type="InterPro" id="IPR001351">
    <property type="entry name" value="Ribosomal_uS3_C"/>
</dbReference>
<comment type="subunit">
    <text evidence="7 9">Part of the 30S ribosomal subunit.</text>
</comment>
<evidence type="ECO:0000256" key="3">
    <source>
        <dbReference type="ARBA" id="ARBA00022884"/>
    </source>
</evidence>
<dbReference type="PROSITE" id="PS50823">
    <property type="entry name" value="KH_TYPE_2"/>
    <property type="match status" value="1"/>
</dbReference>
<protein>
    <recommendedName>
        <fullName evidence="6 7">Small ribosomal subunit protein uS3c</fullName>
    </recommendedName>
</protein>
<dbReference type="InterPro" id="IPR015946">
    <property type="entry name" value="KH_dom-like_a/b"/>
</dbReference>
<organism evidence="11">
    <name type="scientific">Binuclearia lauterbornii</name>
    <dbReference type="NCBI Taxonomy" id="3087189"/>
    <lineage>
        <taxon>Eukaryota</taxon>
        <taxon>Viridiplantae</taxon>
        <taxon>Chlorophyta</taxon>
        <taxon>core chlorophytes</taxon>
        <taxon>Trebouxiophyceae</taxon>
        <taxon>Chlorellales</taxon>
        <taxon>Oocystaceae</taxon>
        <taxon>Oocystaceae incertae sedis</taxon>
        <taxon>Binuclearia</taxon>
    </lineage>
</organism>
<dbReference type="AlphaFoldDB" id="A0A097KPE7"/>
<comment type="similarity">
    <text evidence="1 7 8">Belongs to the universal ribosomal protein uS3 family.</text>
</comment>
<dbReference type="InterPro" id="IPR009019">
    <property type="entry name" value="KH_sf_prok-type"/>
</dbReference>
<comment type="subcellular location">
    <subcellularLocation>
        <location evidence="7 9">Plastid</location>
        <location evidence="7 9">Chloroplast</location>
    </subcellularLocation>
</comment>
<evidence type="ECO:0000256" key="1">
    <source>
        <dbReference type="ARBA" id="ARBA00010761"/>
    </source>
</evidence>
<dbReference type="EMBL" id="KM462880">
    <property type="protein sequence ID" value="AIT95052.1"/>
    <property type="molecule type" value="Genomic_DNA"/>
</dbReference>
<dbReference type="HAMAP" id="MF_01309_B">
    <property type="entry name" value="Ribosomal_uS3_B"/>
    <property type="match status" value="1"/>
</dbReference>
<keyword evidence="4 7" id="KW-0689">Ribosomal protein</keyword>
<dbReference type="InterPro" id="IPR005704">
    <property type="entry name" value="Ribosomal_uS3_bac-typ"/>
</dbReference>
<dbReference type="Gene3D" id="3.30.300.20">
    <property type="match status" value="1"/>
</dbReference>
<keyword evidence="2 7" id="KW-0699">rRNA-binding</keyword>
<dbReference type="GO" id="GO:0006412">
    <property type="term" value="P:translation"/>
    <property type="evidence" value="ECO:0007669"/>
    <property type="project" value="UniProtKB-UniRule"/>
</dbReference>
<feature type="domain" description="KH type-2" evidence="10">
    <location>
        <begin position="39"/>
        <end position="127"/>
    </location>
</feature>
<dbReference type="NCBIfam" id="TIGR01009">
    <property type="entry name" value="rpsC_bact"/>
    <property type="match status" value="1"/>
</dbReference>
<keyword evidence="9 11" id="KW-0934">Plastid</keyword>
<dbReference type="SUPFAM" id="SSF54814">
    <property type="entry name" value="Prokaryotic type KH domain (KH-domain type II)"/>
    <property type="match status" value="1"/>
</dbReference>
<dbReference type="SUPFAM" id="SSF54821">
    <property type="entry name" value="Ribosomal protein S3 C-terminal domain"/>
    <property type="match status" value="1"/>
</dbReference>
<evidence type="ECO:0000313" key="11">
    <source>
        <dbReference type="EMBL" id="AIT95052.1"/>
    </source>
</evidence>
<dbReference type="InterPro" id="IPR057258">
    <property type="entry name" value="Ribosomal_uS3"/>
</dbReference>
<dbReference type="PROSITE" id="PS00548">
    <property type="entry name" value="RIBOSOMAL_S3"/>
    <property type="match status" value="1"/>
</dbReference>
<dbReference type="GO" id="GO:0009507">
    <property type="term" value="C:chloroplast"/>
    <property type="evidence" value="ECO:0007669"/>
    <property type="project" value="UniProtKB-SubCell"/>
</dbReference>
<geneLocation type="chloroplast" evidence="11"/>
<dbReference type="InterPro" id="IPR036419">
    <property type="entry name" value="Ribosomal_S3_C_sf"/>
</dbReference>
<evidence type="ECO:0000259" key="10">
    <source>
        <dbReference type="PROSITE" id="PS50823"/>
    </source>
</evidence>
<dbReference type="GO" id="GO:0003735">
    <property type="term" value="F:structural constituent of ribosome"/>
    <property type="evidence" value="ECO:0007669"/>
    <property type="project" value="InterPro"/>
</dbReference>
<evidence type="ECO:0000256" key="9">
    <source>
        <dbReference type="RuleBase" id="RU003626"/>
    </source>
</evidence>
<dbReference type="Pfam" id="PF07650">
    <property type="entry name" value="KH_2"/>
    <property type="match status" value="1"/>
</dbReference>
<dbReference type="Gene3D" id="3.30.1140.32">
    <property type="entry name" value="Ribosomal protein S3, C-terminal domain"/>
    <property type="match status" value="1"/>
</dbReference>